<evidence type="ECO:0000256" key="2">
    <source>
        <dbReference type="ARBA" id="ARBA00022574"/>
    </source>
</evidence>
<dbReference type="InterPro" id="IPR001680">
    <property type="entry name" value="WD40_rpt"/>
</dbReference>
<keyword evidence="2 3" id="KW-0853">WD repeat</keyword>
<dbReference type="InterPro" id="IPR015943">
    <property type="entry name" value="WD40/YVTN_repeat-like_dom_sf"/>
</dbReference>
<dbReference type="PROSITE" id="PS50082">
    <property type="entry name" value="WD_REPEATS_2"/>
    <property type="match status" value="1"/>
</dbReference>
<dbReference type="PROSITE" id="PS50294">
    <property type="entry name" value="WD_REPEATS_REGION"/>
    <property type="match status" value="1"/>
</dbReference>
<dbReference type="PANTHER" id="PTHR44411">
    <property type="entry name" value="THO COMPLEX SUBUNIT 6 HOMOLOG"/>
    <property type="match status" value="1"/>
</dbReference>
<reference evidence="4" key="1">
    <citation type="journal article" date="2024" name="Gigascience">
        <title>Chromosome-level genome of the poultry shaft louse Menopon gallinae provides insight into the host-switching and adaptive evolution of parasitic lice.</title>
        <authorList>
            <person name="Xu Y."/>
            <person name="Ma L."/>
            <person name="Liu S."/>
            <person name="Liang Y."/>
            <person name="Liu Q."/>
            <person name="He Z."/>
            <person name="Tian L."/>
            <person name="Duan Y."/>
            <person name="Cai W."/>
            <person name="Li H."/>
            <person name="Song F."/>
        </authorList>
    </citation>
    <scope>NUCLEOTIDE SEQUENCE</scope>
    <source>
        <strain evidence="4">Cailab_2023a</strain>
    </source>
</reference>
<dbReference type="GO" id="GO:0000346">
    <property type="term" value="C:transcription export complex"/>
    <property type="evidence" value="ECO:0007669"/>
    <property type="project" value="TreeGrafter"/>
</dbReference>
<comment type="caution">
    <text evidence="4">The sequence shown here is derived from an EMBL/GenBank/DDBJ whole genome shotgun (WGS) entry which is preliminary data.</text>
</comment>
<dbReference type="SMART" id="SM00320">
    <property type="entry name" value="WD40"/>
    <property type="match status" value="3"/>
</dbReference>
<feature type="repeat" description="WD" evidence="3">
    <location>
        <begin position="163"/>
        <end position="203"/>
    </location>
</feature>
<evidence type="ECO:0008006" key="5">
    <source>
        <dbReference type="Google" id="ProtNLM"/>
    </source>
</evidence>
<evidence type="ECO:0000256" key="3">
    <source>
        <dbReference type="PROSITE-ProRule" id="PRU00221"/>
    </source>
</evidence>
<dbReference type="InterPro" id="IPR036322">
    <property type="entry name" value="WD40_repeat_dom_sf"/>
</dbReference>
<dbReference type="InterPro" id="IPR042626">
    <property type="entry name" value="THOC6"/>
</dbReference>
<gene>
    <name evidence="4" type="ORF">PYX00_005169</name>
</gene>
<comment type="similarity">
    <text evidence="1">Belongs to the WD repeat THOC6 family.</text>
</comment>
<name>A0AAW2HQA4_9NEOP</name>
<evidence type="ECO:0000256" key="1">
    <source>
        <dbReference type="ARBA" id="ARBA00009728"/>
    </source>
</evidence>
<dbReference type="Gene3D" id="2.130.10.10">
    <property type="entry name" value="YVTN repeat-like/Quinoprotein amine dehydrogenase"/>
    <property type="match status" value="1"/>
</dbReference>
<accession>A0AAW2HQA4</accession>
<evidence type="ECO:0000313" key="4">
    <source>
        <dbReference type="EMBL" id="KAL0272048.1"/>
    </source>
</evidence>
<dbReference type="EMBL" id="JARGDH010000003">
    <property type="protein sequence ID" value="KAL0272048.1"/>
    <property type="molecule type" value="Genomic_DNA"/>
</dbReference>
<dbReference type="GO" id="GO:0000347">
    <property type="term" value="C:THO complex"/>
    <property type="evidence" value="ECO:0007669"/>
    <property type="project" value="TreeGrafter"/>
</dbReference>
<dbReference type="GO" id="GO:0006406">
    <property type="term" value="P:mRNA export from nucleus"/>
    <property type="evidence" value="ECO:0007669"/>
    <property type="project" value="TreeGrafter"/>
</dbReference>
<dbReference type="Pfam" id="PF00400">
    <property type="entry name" value="WD40"/>
    <property type="match status" value="1"/>
</dbReference>
<proteinExistence type="inferred from homology"/>
<dbReference type="SUPFAM" id="SSF50978">
    <property type="entry name" value="WD40 repeat-like"/>
    <property type="match status" value="1"/>
</dbReference>
<sequence length="336" mass="37466">MPDELNSLSDDSAVIKSFYSTVLSQIFSPCGNYLLAGNIYGEIFVFDLRNILNPEHEVQETKQKPYFKFIADKNGQVCSMASTEKFLIVGSNGKILGFEWKYIIHGKMPKIAWEINIPLVKDAVEIIEVNSVIVTENQKIYSGGGDNKIHIHSMEDGRLIKSFSGHQNYIHDLALLDKDSLASASEDGTVHIWDCRASKFVATIEPQNEPSLKRPHLGKWVGCVNVEKDWLLCGGGPRPGLWHLGTMQLTTVFDTIDRGVHTGKIHEERIMIGSSNKLVQYNLQGDFICSVPTSCSTIYSLVLQSSPYHLMAIAGSSPNIELCTNLHYKDQILSCM</sequence>
<organism evidence="4">
    <name type="scientific">Menopon gallinae</name>
    <name type="common">poultry shaft louse</name>
    <dbReference type="NCBI Taxonomy" id="328185"/>
    <lineage>
        <taxon>Eukaryota</taxon>
        <taxon>Metazoa</taxon>
        <taxon>Ecdysozoa</taxon>
        <taxon>Arthropoda</taxon>
        <taxon>Hexapoda</taxon>
        <taxon>Insecta</taxon>
        <taxon>Pterygota</taxon>
        <taxon>Neoptera</taxon>
        <taxon>Paraneoptera</taxon>
        <taxon>Psocodea</taxon>
        <taxon>Troctomorpha</taxon>
        <taxon>Phthiraptera</taxon>
        <taxon>Amblycera</taxon>
        <taxon>Menoponidae</taxon>
        <taxon>Menopon</taxon>
    </lineage>
</organism>
<protein>
    <recommendedName>
        <fullName evidence="5">THO complex subunit 6</fullName>
    </recommendedName>
</protein>
<dbReference type="PANTHER" id="PTHR44411:SF1">
    <property type="entry name" value="THO COMPLEX SUBUNIT 6 HOMOLOG"/>
    <property type="match status" value="1"/>
</dbReference>
<dbReference type="AlphaFoldDB" id="A0AAW2HQA4"/>